<organism evidence="2 3">
    <name type="scientific">Caerostris extrusa</name>
    <name type="common">Bark spider</name>
    <name type="synonym">Caerostris bankana</name>
    <dbReference type="NCBI Taxonomy" id="172846"/>
    <lineage>
        <taxon>Eukaryota</taxon>
        <taxon>Metazoa</taxon>
        <taxon>Ecdysozoa</taxon>
        <taxon>Arthropoda</taxon>
        <taxon>Chelicerata</taxon>
        <taxon>Arachnida</taxon>
        <taxon>Araneae</taxon>
        <taxon>Araneomorphae</taxon>
        <taxon>Entelegynae</taxon>
        <taxon>Araneoidea</taxon>
        <taxon>Araneidae</taxon>
        <taxon>Caerostris</taxon>
    </lineage>
</organism>
<protein>
    <recommendedName>
        <fullName evidence="4">Secreted protein</fullName>
    </recommendedName>
</protein>
<gene>
    <name evidence="2" type="primary">AVEN_222788_1</name>
    <name evidence="2" type="ORF">CEXT_5721</name>
</gene>
<keyword evidence="3" id="KW-1185">Reference proteome</keyword>
<evidence type="ECO:0008006" key="4">
    <source>
        <dbReference type="Google" id="ProtNLM"/>
    </source>
</evidence>
<dbReference type="EMBL" id="BPLR01013665">
    <property type="protein sequence ID" value="GIY62782.1"/>
    <property type="molecule type" value="Genomic_DNA"/>
</dbReference>
<proteinExistence type="predicted"/>
<evidence type="ECO:0000256" key="1">
    <source>
        <dbReference type="SAM" id="SignalP"/>
    </source>
</evidence>
<evidence type="ECO:0000313" key="3">
    <source>
        <dbReference type="Proteomes" id="UP001054945"/>
    </source>
</evidence>
<comment type="caution">
    <text evidence="2">The sequence shown here is derived from an EMBL/GenBank/DDBJ whole genome shotgun (WGS) entry which is preliminary data.</text>
</comment>
<name>A0AAV4UXH7_CAEEX</name>
<evidence type="ECO:0000313" key="2">
    <source>
        <dbReference type="EMBL" id="GIY62782.1"/>
    </source>
</evidence>
<keyword evidence="1" id="KW-0732">Signal</keyword>
<feature type="signal peptide" evidence="1">
    <location>
        <begin position="1"/>
        <end position="18"/>
    </location>
</feature>
<feature type="chain" id="PRO_5043427915" description="Secreted protein" evidence="1">
    <location>
        <begin position="19"/>
        <end position="197"/>
    </location>
</feature>
<dbReference type="AlphaFoldDB" id="A0AAV4UXH7"/>
<reference evidence="2 3" key="1">
    <citation type="submission" date="2021-06" db="EMBL/GenBank/DDBJ databases">
        <title>Caerostris extrusa draft genome.</title>
        <authorList>
            <person name="Kono N."/>
            <person name="Arakawa K."/>
        </authorList>
    </citation>
    <scope>NUCLEOTIDE SEQUENCE [LARGE SCALE GENOMIC DNA]</scope>
</reference>
<sequence>MVKMFAHLFMCLFQRVEGLPWDDDALRFCFVRTGVIVIDNDPSYSVKFRIGSQRRRTWEPEQEYPRPRCRRKLGRRASSVVSCLWGDRIGKCSRKRSESFSERQTYRRLTWKSLDISVVTPHGSLRRNRNSFYGQTLSVHFDVTVLTPGDQSLVRKKLFKSTGRLKPPGSKISLANTRYCIAEERESDTVGSIRRQT</sequence>
<dbReference type="Proteomes" id="UP001054945">
    <property type="component" value="Unassembled WGS sequence"/>
</dbReference>
<accession>A0AAV4UXH7</accession>